<dbReference type="RefSeq" id="WP_183826112.1">
    <property type="nucleotide sequence ID" value="NZ_JACHEU010000001.1"/>
</dbReference>
<dbReference type="AlphaFoldDB" id="A0A7W9S1W0"/>
<evidence type="ECO:0000256" key="1">
    <source>
        <dbReference type="ARBA" id="ARBA00022729"/>
    </source>
</evidence>
<gene>
    <name evidence="4" type="ORF">HNR59_000728</name>
</gene>
<dbReference type="Proteomes" id="UP000533306">
    <property type="component" value="Unassembled WGS sequence"/>
</dbReference>
<dbReference type="CDD" id="cd13589">
    <property type="entry name" value="PBP2_polyamine_RpCGA009"/>
    <property type="match status" value="1"/>
</dbReference>
<dbReference type="PANTHER" id="PTHR30222">
    <property type="entry name" value="SPERMIDINE/PUTRESCINE-BINDING PERIPLASMIC PROTEIN"/>
    <property type="match status" value="1"/>
</dbReference>
<keyword evidence="5" id="KW-1185">Reference proteome</keyword>
<dbReference type="Pfam" id="PF13416">
    <property type="entry name" value="SBP_bac_8"/>
    <property type="match status" value="1"/>
</dbReference>
<dbReference type="EMBL" id="JACHEU010000001">
    <property type="protein sequence ID" value="MBB6011383.1"/>
    <property type="molecule type" value="Genomic_DNA"/>
</dbReference>
<accession>A0A7W9S1W0</accession>
<protein>
    <submittedName>
        <fullName evidence="4">Putative spermidine/putrescine transport system substrate-binding protein</fullName>
    </submittedName>
</protein>
<comment type="caution">
    <text evidence="4">The sequence shown here is derived from an EMBL/GenBank/DDBJ whole genome shotgun (WGS) entry which is preliminary data.</text>
</comment>
<evidence type="ECO:0000256" key="3">
    <source>
        <dbReference type="SAM" id="SignalP"/>
    </source>
</evidence>
<dbReference type="PANTHER" id="PTHR30222:SF2">
    <property type="entry name" value="ABC TRANSPORTER SUBSTRATE-BINDING PROTEIN"/>
    <property type="match status" value="1"/>
</dbReference>
<feature type="signal peptide" evidence="3">
    <location>
        <begin position="1"/>
        <end position="21"/>
    </location>
</feature>
<evidence type="ECO:0000313" key="5">
    <source>
        <dbReference type="Proteomes" id="UP000533306"/>
    </source>
</evidence>
<reference evidence="4 5" key="1">
    <citation type="submission" date="2020-08" db="EMBL/GenBank/DDBJ databases">
        <title>Genomic Encyclopedia of Type Strains, Phase IV (KMG-IV): sequencing the most valuable type-strain genomes for metagenomic binning, comparative biology and taxonomic classification.</title>
        <authorList>
            <person name="Goeker M."/>
        </authorList>
    </citation>
    <scope>NUCLEOTIDE SEQUENCE [LARGE SCALE GENOMIC DNA]</scope>
    <source>
        <strain evidence="4 5">DSM 11099</strain>
    </source>
</reference>
<evidence type="ECO:0000313" key="4">
    <source>
        <dbReference type="EMBL" id="MBB6011383.1"/>
    </source>
</evidence>
<name>A0A7W9S1W0_9HYPH</name>
<dbReference type="SUPFAM" id="SSF53850">
    <property type="entry name" value="Periplasmic binding protein-like II"/>
    <property type="match status" value="1"/>
</dbReference>
<proteinExistence type="predicted"/>
<feature type="chain" id="PRO_5031365357" evidence="3">
    <location>
        <begin position="22"/>
        <end position="353"/>
    </location>
</feature>
<dbReference type="Gene3D" id="3.40.190.10">
    <property type="entry name" value="Periplasmic binding protein-like II"/>
    <property type="match status" value="2"/>
</dbReference>
<organism evidence="4 5">
    <name type="scientific">Aquamicrobium lusatiense</name>
    <dbReference type="NCBI Taxonomy" id="89772"/>
    <lineage>
        <taxon>Bacteria</taxon>
        <taxon>Pseudomonadati</taxon>
        <taxon>Pseudomonadota</taxon>
        <taxon>Alphaproteobacteria</taxon>
        <taxon>Hyphomicrobiales</taxon>
        <taxon>Phyllobacteriaceae</taxon>
        <taxon>Aquamicrobium</taxon>
    </lineage>
</organism>
<dbReference type="InterPro" id="IPR006059">
    <property type="entry name" value="SBP"/>
</dbReference>
<keyword evidence="1 3" id="KW-0732">Signal</keyword>
<evidence type="ECO:0000256" key="2">
    <source>
        <dbReference type="ARBA" id="ARBA00022764"/>
    </source>
</evidence>
<keyword evidence="2" id="KW-0574">Periplasm</keyword>
<sequence>MKFSFASWLTAAIAGVTAVSAMPAAAQQQLTIASWGGTYQENQKEVLFTPFTAETGIAIREDNYLGGWAPFQAMADTGTYKWDVVQTEGPELLRGCEEGVFLKLDWSKIPNSDKLIPEAKGECGLGVVTIGSIIIYNTGAFATPPQKMTDFFDLEKFPGKRGIRKGPKINLEYALMAAGIDLNDIYKTLSTPEGLDLAFSKLDEIKSELVTWEAGAQPIDMVSGGSVVMSIAYNGRFAVAREDGRPIDAIWDKGTYSMDYWAVPAGTKDAEAAYSFLNFYADDERQAEFVKRTNYGPTARGAEDLLTPEKREMVPTVGRLKTHLFSSNTEALNFWLDNYPSLLERWNAWISSN</sequence>